<sequence length="360" mass="39303">MPNYTIGTDAYEKVNDIVKSYGTKAVLIGGKTALAKAEHKIKSALTQDVFVIDSLWYGGNSTYENVARLLQEESVQAAEVLFAVGGGRVCDTVKVVGEKLAKPVFTFPTIGSNCSPVTAVCVIYTEAGEMHGLFFPSKPPVHAFIDTAIIAAAPDSYLWAGIGDALSKEIEATFSSRGDQLDHTDALGIQISKMCTERLLTYGTQALKDSAANRPSDAIQQVVSDIIVTTGLVSVLVINDYNSAMAHSFYYGTTVLEKMENYLHGASVSYGVLALLMMDQQTELFQRVYAFMKENKLPVCLADMHLNAQLDLEAILDKAMTTNDIVHVPYPITREMFQQAILAVEAYHAKQEKQQYTTIG</sequence>
<dbReference type="SUPFAM" id="SSF56796">
    <property type="entry name" value="Dehydroquinate synthase-like"/>
    <property type="match status" value="1"/>
</dbReference>
<feature type="binding site" evidence="8">
    <location>
        <position position="247"/>
    </location>
    <ligand>
        <name>glycerol</name>
        <dbReference type="ChEBI" id="CHEBI:17754"/>
    </ligand>
</feature>
<dbReference type="GO" id="GO:0046872">
    <property type="term" value="F:metal ion binding"/>
    <property type="evidence" value="ECO:0007669"/>
    <property type="project" value="UniProtKB-KW"/>
</dbReference>
<name>A0AA87FLI0_9ENTE</name>
<dbReference type="Gene3D" id="3.40.50.1970">
    <property type="match status" value="1"/>
</dbReference>
<evidence type="ECO:0000256" key="5">
    <source>
        <dbReference type="ARBA" id="ARBA00039147"/>
    </source>
</evidence>
<feature type="binding site" evidence="9">
    <location>
        <position position="118"/>
    </location>
    <ligand>
        <name>NAD(+)</name>
        <dbReference type="ChEBI" id="CHEBI:57540"/>
    </ligand>
</feature>
<feature type="domain" description="Alcohol dehydrogenase iron-type/glycerol dehydrogenase GldA" evidence="10">
    <location>
        <begin position="3"/>
        <end position="147"/>
    </location>
</feature>
<keyword evidence="3 9" id="KW-0520">NAD</keyword>
<comment type="caution">
    <text evidence="11">The sequence shown here is derived from an EMBL/GenBank/DDBJ whole genome shotgun (WGS) entry which is preliminary data.</text>
</comment>
<keyword evidence="12" id="KW-1185">Reference proteome</keyword>
<dbReference type="InterPro" id="IPR016205">
    <property type="entry name" value="Glycerol_DH"/>
</dbReference>
<accession>A0AA87FLI0</accession>
<keyword evidence="1 8" id="KW-0479">Metal-binding</keyword>
<dbReference type="PIRSF" id="PIRSF000112">
    <property type="entry name" value="Glycerol_dehydrogenase"/>
    <property type="match status" value="1"/>
</dbReference>
<feature type="binding site" evidence="9">
    <location>
        <begin position="109"/>
        <end position="112"/>
    </location>
    <ligand>
        <name>NAD(+)</name>
        <dbReference type="ChEBI" id="CHEBI:57540"/>
    </ligand>
</feature>
<evidence type="ECO:0000256" key="6">
    <source>
        <dbReference type="ARBA" id="ARBA00040132"/>
    </source>
</evidence>
<evidence type="ECO:0000256" key="9">
    <source>
        <dbReference type="PIRSR" id="PIRSR000112-3"/>
    </source>
</evidence>
<dbReference type="Proteomes" id="UP000004393">
    <property type="component" value="Unassembled WGS sequence"/>
</dbReference>
<comment type="catalytic activity">
    <reaction evidence="7">
        <text>glycerol + NAD(+) = dihydroxyacetone + NADH + H(+)</text>
        <dbReference type="Rhea" id="RHEA:13769"/>
        <dbReference type="ChEBI" id="CHEBI:15378"/>
        <dbReference type="ChEBI" id="CHEBI:16016"/>
        <dbReference type="ChEBI" id="CHEBI:17754"/>
        <dbReference type="ChEBI" id="CHEBI:57540"/>
        <dbReference type="ChEBI" id="CHEBI:57945"/>
        <dbReference type="EC" id="1.1.1.6"/>
    </reaction>
</comment>
<evidence type="ECO:0000256" key="2">
    <source>
        <dbReference type="ARBA" id="ARBA00023002"/>
    </source>
</evidence>
<evidence type="ECO:0000256" key="1">
    <source>
        <dbReference type="ARBA" id="ARBA00022723"/>
    </source>
</evidence>
<evidence type="ECO:0000259" key="10">
    <source>
        <dbReference type="Pfam" id="PF00465"/>
    </source>
</evidence>
<keyword evidence="2" id="KW-0560">Oxidoreductase</keyword>
<keyword evidence="8" id="KW-0862">Zinc</keyword>
<evidence type="ECO:0000256" key="8">
    <source>
        <dbReference type="PIRSR" id="PIRSR000112-1"/>
    </source>
</evidence>
<dbReference type="PANTHER" id="PTHR43616:SF5">
    <property type="entry name" value="GLYCEROL DEHYDROGENASE 1"/>
    <property type="match status" value="1"/>
</dbReference>
<dbReference type="CDD" id="cd08171">
    <property type="entry name" value="GlyDH-like"/>
    <property type="match status" value="1"/>
</dbReference>
<reference evidence="11 12" key="1">
    <citation type="submission" date="2011-10" db="EMBL/GenBank/DDBJ databases">
        <title>The Genome Sequence of Enterococcus saccharolyticus 30_1.</title>
        <authorList>
            <consortium name="The Broad Institute Genome Sequencing Platform"/>
            <person name="Earl A."/>
            <person name="Ward D."/>
            <person name="Feldgarden M."/>
            <person name="Gevers D."/>
            <person name="Daigneault M."/>
            <person name="Strauss J."/>
            <person name="Allen-Vercoe E."/>
            <person name="Young S.K."/>
            <person name="Zeng Q."/>
            <person name="Gargeya S."/>
            <person name="Fitzgerald M."/>
            <person name="Haas B."/>
            <person name="Abouelleil A."/>
            <person name="Alvarado L."/>
            <person name="Arachchi H.M."/>
            <person name="Berlin A."/>
            <person name="Brown A."/>
            <person name="Chapman S.B."/>
            <person name="Chen Z."/>
            <person name="Dunbar C."/>
            <person name="Freedman E."/>
            <person name="Gearin G."/>
            <person name="Gellesch M."/>
            <person name="Goldberg J."/>
            <person name="Griggs A."/>
            <person name="Gujja S."/>
            <person name="Heiman D."/>
            <person name="Howarth C."/>
            <person name="Larson L."/>
            <person name="Lui A."/>
            <person name="MacDonald P.J.P."/>
            <person name="Montmayeur A."/>
            <person name="Murphy C."/>
            <person name="Neiman D."/>
            <person name="Pearson M."/>
            <person name="Priest M."/>
            <person name="Roberts A."/>
            <person name="Saif S."/>
            <person name="Shea T."/>
            <person name="Shenoy N."/>
            <person name="Sisk P."/>
            <person name="Stolte C."/>
            <person name="Sykes S."/>
            <person name="Wortman J."/>
            <person name="Nusbaum C."/>
            <person name="Birren B."/>
        </authorList>
    </citation>
    <scope>NUCLEOTIDE SEQUENCE [LARGE SCALE GENOMIC DNA]</scope>
    <source>
        <strain evidence="11 12">30_1</strain>
    </source>
</reference>
<dbReference type="Pfam" id="PF00465">
    <property type="entry name" value="Fe-ADH"/>
    <property type="match status" value="1"/>
</dbReference>
<dbReference type="Gene3D" id="1.20.1090.10">
    <property type="entry name" value="Dehydroquinate synthase-like - alpha domain"/>
    <property type="match status" value="1"/>
</dbReference>
<gene>
    <name evidence="11" type="ORF">HMPREF9478_00107</name>
</gene>
<comment type="cofactor">
    <cofactor evidence="8">
        <name>Zn(2+)</name>
        <dbReference type="ChEBI" id="CHEBI:29105"/>
    </cofactor>
    <text evidence="8">Binds 1 zinc ion per subunit.</text>
</comment>
<dbReference type="PANTHER" id="PTHR43616">
    <property type="entry name" value="GLYCEROL DEHYDROGENASE"/>
    <property type="match status" value="1"/>
</dbReference>
<protein>
    <recommendedName>
        <fullName evidence="6">Glycerol dehydrogenase</fullName>
        <ecNumber evidence="5">1.1.1.6</ecNumber>
    </recommendedName>
</protein>
<evidence type="ECO:0000256" key="7">
    <source>
        <dbReference type="ARBA" id="ARBA00049006"/>
    </source>
</evidence>
<organism evidence="11 12">
    <name type="scientific">Enterococcus saccharolyticus 30_1</name>
    <dbReference type="NCBI Taxonomy" id="742813"/>
    <lineage>
        <taxon>Bacteria</taxon>
        <taxon>Bacillati</taxon>
        <taxon>Bacillota</taxon>
        <taxon>Bacilli</taxon>
        <taxon>Lactobacillales</taxon>
        <taxon>Enterococcaceae</taxon>
        <taxon>Enterococcus</taxon>
    </lineage>
</organism>
<feature type="binding site" evidence="9">
    <location>
        <begin position="87"/>
        <end position="91"/>
    </location>
    <ligand>
        <name>NAD(+)</name>
        <dbReference type="ChEBI" id="CHEBI:57540"/>
    </ligand>
</feature>
<proteinExistence type="predicted"/>
<evidence type="ECO:0000256" key="3">
    <source>
        <dbReference type="ARBA" id="ARBA00023027"/>
    </source>
</evidence>
<feature type="binding site" evidence="9">
    <location>
        <position position="124"/>
    </location>
    <ligand>
        <name>NAD(+)</name>
        <dbReference type="ChEBI" id="CHEBI:57540"/>
    </ligand>
</feature>
<evidence type="ECO:0000313" key="12">
    <source>
        <dbReference type="Proteomes" id="UP000004393"/>
    </source>
</evidence>
<evidence type="ECO:0000313" key="11">
    <source>
        <dbReference type="EMBL" id="EHG31775.1"/>
    </source>
</evidence>
<dbReference type="InterPro" id="IPR001670">
    <property type="entry name" value="ADH_Fe/GldA"/>
</dbReference>
<dbReference type="AlphaFoldDB" id="A0AA87FLI0"/>
<dbReference type="GO" id="GO:0008888">
    <property type="term" value="F:glycerol dehydrogenase (NAD+) activity"/>
    <property type="evidence" value="ECO:0007669"/>
    <property type="project" value="UniProtKB-EC"/>
</dbReference>
<dbReference type="EMBL" id="ADLY01000002">
    <property type="protein sequence ID" value="EHG31775.1"/>
    <property type="molecule type" value="Genomic_DNA"/>
</dbReference>
<dbReference type="EC" id="1.1.1.6" evidence="5"/>
<feature type="binding site" evidence="8">
    <location>
        <position position="164"/>
    </location>
    <ligand>
        <name>glycerol</name>
        <dbReference type="ChEBI" id="CHEBI:17754"/>
    </ligand>
</feature>
<feature type="binding site" evidence="8">
    <location>
        <position position="264"/>
    </location>
    <ligand>
        <name>glycerol</name>
        <dbReference type="ChEBI" id="CHEBI:17754"/>
    </ligand>
</feature>
<evidence type="ECO:0000256" key="4">
    <source>
        <dbReference type="ARBA" id="ARBA00037918"/>
    </source>
</evidence>
<comment type="pathway">
    <text evidence="4">Polyol metabolism; glycerol fermentation; glycerone phosphate from glycerol (oxidative route): step 1/2.</text>
</comment>
<dbReference type="GO" id="GO:0005829">
    <property type="term" value="C:cytosol"/>
    <property type="evidence" value="ECO:0007669"/>
    <property type="project" value="TreeGrafter"/>
</dbReference>